<gene>
    <name evidence="2" type="ORF">FKZ59_10035</name>
</gene>
<dbReference type="GO" id="GO:0005737">
    <property type="term" value="C:cytoplasm"/>
    <property type="evidence" value="ECO:0007669"/>
    <property type="project" value="TreeGrafter"/>
</dbReference>
<name>A0A540V0X5_9BACL</name>
<comment type="caution">
    <text evidence="2">The sequence shown here is derived from an EMBL/GenBank/DDBJ whole genome shotgun (WGS) entry which is preliminary data.</text>
</comment>
<dbReference type="RefSeq" id="WP_141602627.1">
    <property type="nucleotide sequence ID" value="NZ_JARMSB010000028.1"/>
</dbReference>
<dbReference type="EMBL" id="VIGD01000012">
    <property type="protein sequence ID" value="TQE90385.1"/>
    <property type="molecule type" value="Genomic_DNA"/>
</dbReference>
<keyword evidence="2" id="KW-0808">Transferase</keyword>
<evidence type="ECO:0000313" key="3">
    <source>
        <dbReference type="Proteomes" id="UP000315753"/>
    </source>
</evidence>
<dbReference type="CDD" id="cd02440">
    <property type="entry name" value="AdoMet_MTases"/>
    <property type="match status" value="1"/>
</dbReference>
<dbReference type="GO" id="GO:0008168">
    <property type="term" value="F:methyltransferase activity"/>
    <property type="evidence" value="ECO:0007669"/>
    <property type="project" value="UniProtKB-KW"/>
</dbReference>
<evidence type="ECO:0000313" key="2">
    <source>
        <dbReference type="EMBL" id="TQE90385.1"/>
    </source>
</evidence>
<proteinExistence type="predicted"/>
<dbReference type="PANTHER" id="PTHR13369:SF3">
    <property type="entry name" value="METHYLTRANSFERASE DOMAIN-CONTAINING PROTEIN"/>
    <property type="match status" value="1"/>
</dbReference>
<evidence type="ECO:0000259" key="1">
    <source>
        <dbReference type="Pfam" id="PF13679"/>
    </source>
</evidence>
<organism evidence="2 3">
    <name type="scientific">Ureibacillus terrenus</name>
    <dbReference type="NCBI Taxonomy" id="118246"/>
    <lineage>
        <taxon>Bacteria</taxon>
        <taxon>Bacillati</taxon>
        <taxon>Bacillota</taxon>
        <taxon>Bacilli</taxon>
        <taxon>Bacillales</taxon>
        <taxon>Caryophanaceae</taxon>
        <taxon>Ureibacillus</taxon>
    </lineage>
</organism>
<dbReference type="Pfam" id="PF13679">
    <property type="entry name" value="Methyltransf_32"/>
    <property type="match status" value="1"/>
</dbReference>
<sequence>MEFQEMKQQLYELISQKKLVSATISQPRKKSAELKRVKLKPVEIKGQYHIQLEYQYERVLKHHNIPLENFYPNLEELFLHFRQFHGQFTDRTIQVQLTKKNKVFWKEEKTNTLKEVSLSHNRKKNYILDESGTYPFLVRLGVQTPEGKIKKQKYDKFRQINRFLEFIDDSLEYLPKNEQIRIIDFGSGKSYLTFALYHYLKIEKGLDIKVTGLDLKKEVIEECNKIAKDLEYDNLEFLVGDISDYNDEKSVDMVVTLHACDVATDMALARAVKWGAKVILSVPCCQHELNRQLHAPALEIMTQHGIIKERFAALATDSIRAEILKLAGYDVQLMEFIDMEHTPKNILIRAYYTGRKPGVKEIEQYKAFVEFLSAQPFLQNELKEYLPLGKP</sequence>
<dbReference type="AlphaFoldDB" id="A0A540V0X5"/>
<reference evidence="2 3" key="1">
    <citation type="submission" date="2019-06" db="EMBL/GenBank/DDBJ databases">
        <title>Genome sequence of Ureibacillus terrenus.</title>
        <authorList>
            <person name="Maclea K.S."/>
            <person name="Simoes M."/>
        </authorList>
    </citation>
    <scope>NUCLEOTIDE SEQUENCE [LARGE SCALE GENOMIC DNA]</scope>
    <source>
        <strain evidence="2 3">ATCC BAA-384</strain>
    </source>
</reference>
<dbReference type="Proteomes" id="UP000315753">
    <property type="component" value="Unassembled WGS sequence"/>
</dbReference>
<protein>
    <submittedName>
        <fullName evidence="2">SAM-dependent methyltransferase</fullName>
    </submittedName>
</protein>
<accession>A0A540V0X5</accession>
<keyword evidence="2" id="KW-0489">Methyltransferase</keyword>
<dbReference type="SUPFAM" id="SSF53335">
    <property type="entry name" value="S-adenosyl-L-methionine-dependent methyltransferases"/>
    <property type="match status" value="1"/>
</dbReference>
<dbReference type="Gene3D" id="3.40.50.150">
    <property type="entry name" value="Vaccinia Virus protein VP39"/>
    <property type="match status" value="1"/>
</dbReference>
<dbReference type="OrthoDB" id="5502211at2"/>
<keyword evidence="3" id="KW-1185">Reference proteome</keyword>
<dbReference type="GO" id="GO:0032259">
    <property type="term" value="P:methylation"/>
    <property type="evidence" value="ECO:0007669"/>
    <property type="project" value="UniProtKB-KW"/>
</dbReference>
<dbReference type="PANTHER" id="PTHR13369">
    <property type="match status" value="1"/>
</dbReference>
<dbReference type="InterPro" id="IPR025714">
    <property type="entry name" value="Methyltranfer_dom"/>
</dbReference>
<dbReference type="InterPro" id="IPR029063">
    <property type="entry name" value="SAM-dependent_MTases_sf"/>
</dbReference>
<feature type="domain" description="Methyltransferase" evidence="1">
    <location>
        <begin position="155"/>
        <end position="292"/>
    </location>
</feature>